<evidence type="ECO:0000256" key="1">
    <source>
        <dbReference type="ARBA" id="ARBA00005067"/>
    </source>
</evidence>
<feature type="domain" description="ACT" evidence="11">
    <location>
        <begin position="293"/>
        <end position="363"/>
    </location>
</feature>
<gene>
    <name evidence="12" type="ORF">SAMN05660649_00143</name>
</gene>
<dbReference type="Gene3D" id="3.30.70.260">
    <property type="match status" value="1"/>
</dbReference>
<dbReference type="PROSITE" id="PS51176">
    <property type="entry name" value="PDH_ADH"/>
    <property type="match status" value="1"/>
</dbReference>
<evidence type="ECO:0000256" key="7">
    <source>
        <dbReference type="ARBA" id="ARBA00023027"/>
    </source>
</evidence>
<comment type="catalytic activity">
    <reaction evidence="9">
        <text>prephenate + NAD(+) = 3-(4-hydroxyphenyl)pyruvate + CO2 + NADH</text>
        <dbReference type="Rhea" id="RHEA:13869"/>
        <dbReference type="ChEBI" id="CHEBI:16526"/>
        <dbReference type="ChEBI" id="CHEBI:29934"/>
        <dbReference type="ChEBI" id="CHEBI:36242"/>
        <dbReference type="ChEBI" id="CHEBI:57540"/>
        <dbReference type="ChEBI" id="CHEBI:57945"/>
        <dbReference type="EC" id="1.3.1.12"/>
    </reaction>
</comment>
<proteinExistence type="inferred from homology"/>
<evidence type="ECO:0000256" key="9">
    <source>
        <dbReference type="ARBA" id="ARBA00049260"/>
    </source>
</evidence>
<dbReference type="EMBL" id="FOOX01000001">
    <property type="protein sequence ID" value="SFF94745.1"/>
    <property type="molecule type" value="Genomic_DNA"/>
</dbReference>
<accession>A0A1I2MT41</accession>
<name>A0A1I2MT41_9FIRM</name>
<keyword evidence="6" id="KW-0560">Oxidoreductase</keyword>
<dbReference type="SUPFAM" id="SSF48179">
    <property type="entry name" value="6-phosphogluconate dehydrogenase C-terminal domain-like"/>
    <property type="match status" value="1"/>
</dbReference>
<dbReference type="InterPro" id="IPR008927">
    <property type="entry name" value="6-PGluconate_DH-like_C_sf"/>
</dbReference>
<dbReference type="InterPro" id="IPR036291">
    <property type="entry name" value="NAD(P)-bd_dom_sf"/>
</dbReference>
<dbReference type="Pfam" id="PF01842">
    <property type="entry name" value="ACT"/>
    <property type="match status" value="1"/>
</dbReference>
<dbReference type="InterPro" id="IPR045865">
    <property type="entry name" value="ACT-like_dom_sf"/>
</dbReference>
<dbReference type="Pfam" id="PF20463">
    <property type="entry name" value="PDH_C"/>
    <property type="match status" value="1"/>
</dbReference>
<dbReference type="PANTHER" id="PTHR21363">
    <property type="entry name" value="PREPHENATE DEHYDROGENASE"/>
    <property type="match status" value="1"/>
</dbReference>
<sequence length="363" mass="38911">MINRCAIIGVGLMGGSMALALNERKLAQTIVGCDINKENIKMALAAGAIHESAGLEAAVRNAELVLLATPVGTTTAILCEIKDYLNPGTVVTDMGSTKQTVVEQAEEIIQGGWFVGGHPMAGAETSGFDGADPYLFENAYYLLTPTCATNPSALNFVRQLAEAIGALVVEMPPSRHDLVAATISHLPHLVAAALVDAVALMPDSEGALAFAAGGFRDTTRIAAGSPEMWRDIFLSNHVRVLDALGFYRRAITEMELAIKNRDSDKIYEILSHASNLRKGLPVKSKGYLPNIYEVVVTVPDRPGIIAMLAGLLGDAGINIYEIEILRAREGYGGTIRIGFATPEEQQQAIELLQQKNIRCRRKG</sequence>
<dbReference type="UniPathway" id="UPA00122">
    <property type="reaction ID" value="UER00961"/>
</dbReference>
<dbReference type="Gene3D" id="1.10.3660.10">
    <property type="entry name" value="6-phosphogluconate dehydrogenase C-terminal like domain"/>
    <property type="match status" value="1"/>
</dbReference>
<dbReference type="GO" id="GO:0006571">
    <property type="term" value="P:tyrosine biosynthetic process"/>
    <property type="evidence" value="ECO:0007669"/>
    <property type="project" value="UniProtKB-UniPathway"/>
</dbReference>
<evidence type="ECO:0000256" key="6">
    <source>
        <dbReference type="ARBA" id="ARBA00023002"/>
    </source>
</evidence>
<dbReference type="EC" id="1.3.1.12" evidence="3"/>
<dbReference type="STRING" id="341036.SAMN05660649_00143"/>
<dbReference type="RefSeq" id="WP_092467715.1">
    <property type="nucleotide sequence ID" value="NZ_FOOX01000001.1"/>
</dbReference>
<dbReference type="AlphaFoldDB" id="A0A1I2MT41"/>
<dbReference type="GO" id="GO:0004665">
    <property type="term" value="F:prephenate dehydrogenase (NADP+) activity"/>
    <property type="evidence" value="ECO:0007669"/>
    <property type="project" value="InterPro"/>
</dbReference>
<keyword evidence="13" id="KW-1185">Reference proteome</keyword>
<dbReference type="SUPFAM" id="SSF55021">
    <property type="entry name" value="ACT-like"/>
    <property type="match status" value="1"/>
</dbReference>
<dbReference type="InterPro" id="IPR050812">
    <property type="entry name" value="Preph/Arog_dehydrog"/>
</dbReference>
<evidence type="ECO:0000256" key="3">
    <source>
        <dbReference type="ARBA" id="ARBA00012068"/>
    </source>
</evidence>
<dbReference type="InterPro" id="IPR046826">
    <property type="entry name" value="PDH_N"/>
</dbReference>
<dbReference type="Proteomes" id="UP000199337">
    <property type="component" value="Unassembled WGS sequence"/>
</dbReference>
<dbReference type="PROSITE" id="PS51671">
    <property type="entry name" value="ACT"/>
    <property type="match status" value="1"/>
</dbReference>
<protein>
    <recommendedName>
        <fullName evidence="4">Prephenate dehydrogenase</fullName>
        <ecNumber evidence="3">1.3.1.12</ecNumber>
    </recommendedName>
</protein>
<dbReference type="InterPro" id="IPR003099">
    <property type="entry name" value="Prephen_DH"/>
</dbReference>
<dbReference type="InterPro" id="IPR002912">
    <property type="entry name" value="ACT_dom"/>
</dbReference>
<comment type="similarity">
    <text evidence="2">Belongs to the prephenate/arogenate dehydrogenase family.</text>
</comment>
<keyword evidence="7" id="KW-0520">NAD</keyword>
<feature type="domain" description="Prephenate/arogenate dehydrogenase" evidence="10">
    <location>
        <begin position="3"/>
        <end position="288"/>
    </location>
</feature>
<dbReference type="SUPFAM" id="SSF51735">
    <property type="entry name" value="NAD(P)-binding Rossmann-fold domains"/>
    <property type="match status" value="1"/>
</dbReference>
<dbReference type="GO" id="GO:0008977">
    <property type="term" value="F:prephenate dehydrogenase (NAD+) activity"/>
    <property type="evidence" value="ECO:0007669"/>
    <property type="project" value="UniProtKB-EC"/>
</dbReference>
<keyword evidence="5" id="KW-0827">Tyrosine biosynthesis</keyword>
<organism evidence="12 13">
    <name type="scientific">Desulfotruncus arcticus DSM 17038</name>
    <dbReference type="NCBI Taxonomy" id="1121424"/>
    <lineage>
        <taxon>Bacteria</taxon>
        <taxon>Bacillati</taxon>
        <taxon>Bacillota</taxon>
        <taxon>Clostridia</taxon>
        <taxon>Eubacteriales</taxon>
        <taxon>Desulfallaceae</taxon>
        <taxon>Desulfotruncus</taxon>
    </lineage>
</organism>
<dbReference type="CDD" id="cd04909">
    <property type="entry name" value="ACT_PDH-BS"/>
    <property type="match status" value="1"/>
</dbReference>
<dbReference type="Pfam" id="PF02153">
    <property type="entry name" value="PDH_N"/>
    <property type="match status" value="1"/>
</dbReference>
<evidence type="ECO:0000259" key="11">
    <source>
        <dbReference type="PROSITE" id="PS51671"/>
    </source>
</evidence>
<reference evidence="13" key="1">
    <citation type="submission" date="2016-10" db="EMBL/GenBank/DDBJ databases">
        <authorList>
            <person name="Varghese N."/>
            <person name="Submissions S."/>
        </authorList>
    </citation>
    <scope>NUCLEOTIDE SEQUENCE [LARGE SCALE GENOMIC DNA]</scope>
    <source>
        <strain evidence="13">DSM 17038</strain>
    </source>
</reference>
<dbReference type="OrthoDB" id="9802008at2"/>
<dbReference type="PANTHER" id="PTHR21363:SF0">
    <property type="entry name" value="PREPHENATE DEHYDROGENASE [NADP(+)]"/>
    <property type="match status" value="1"/>
</dbReference>
<evidence type="ECO:0000256" key="5">
    <source>
        <dbReference type="ARBA" id="ARBA00022498"/>
    </source>
</evidence>
<evidence type="ECO:0000259" key="10">
    <source>
        <dbReference type="PROSITE" id="PS51176"/>
    </source>
</evidence>
<evidence type="ECO:0000256" key="2">
    <source>
        <dbReference type="ARBA" id="ARBA00007964"/>
    </source>
</evidence>
<dbReference type="FunFam" id="3.40.50.720:FF:000208">
    <property type="entry name" value="Prephenate dehydrogenase"/>
    <property type="match status" value="1"/>
</dbReference>
<evidence type="ECO:0000256" key="8">
    <source>
        <dbReference type="ARBA" id="ARBA00023141"/>
    </source>
</evidence>
<keyword evidence="8" id="KW-0057">Aromatic amino acid biosynthesis</keyword>
<keyword evidence="8" id="KW-0028">Amino-acid biosynthesis</keyword>
<dbReference type="GO" id="GO:0070403">
    <property type="term" value="F:NAD+ binding"/>
    <property type="evidence" value="ECO:0007669"/>
    <property type="project" value="InterPro"/>
</dbReference>
<evidence type="ECO:0000313" key="12">
    <source>
        <dbReference type="EMBL" id="SFF94745.1"/>
    </source>
</evidence>
<evidence type="ECO:0000313" key="13">
    <source>
        <dbReference type="Proteomes" id="UP000199337"/>
    </source>
</evidence>
<comment type="pathway">
    <text evidence="1">Amino-acid biosynthesis; L-tyrosine biosynthesis; (4-hydroxyphenyl)pyruvate from prephenate (NAD(+) route): step 1/1.</text>
</comment>
<dbReference type="Gene3D" id="3.40.50.720">
    <property type="entry name" value="NAD(P)-binding Rossmann-like Domain"/>
    <property type="match status" value="1"/>
</dbReference>
<evidence type="ECO:0000256" key="4">
    <source>
        <dbReference type="ARBA" id="ARBA00016891"/>
    </source>
</evidence>
<dbReference type="InterPro" id="IPR046825">
    <property type="entry name" value="PDH_C"/>
</dbReference>